<organism evidence="1">
    <name type="scientific">marine sediment metagenome</name>
    <dbReference type="NCBI Taxonomy" id="412755"/>
    <lineage>
        <taxon>unclassified sequences</taxon>
        <taxon>metagenomes</taxon>
        <taxon>ecological metagenomes</taxon>
    </lineage>
</organism>
<name>A0A0F8Z8T8_9ZZZZ</name>
<evidence type="ECO:0000313" key="1">
    <source>
        <dbReference type="EMBL" id="KKK82380.1"/>
    </source>
</evidence>
<sequence length="79" mass="9166">MINPLGSYQTFRSRVINLELPPSKYEINPTVLMDIDEGTDTLDMVEYPVMSPVTALYNWLSKEGREKRKYKMIIILIGK</sequence>
<proteinExistence type="predicted"/>
<dbReference type="AlphaFoldDB" id="A0A0F8Z8T8"/>
<comment type="caution">
    <text evidence="1">The sequence shown here is derived from an EMBL/GenBank/DDBJ whole genome shotgun (WGS) entry which is preliminary data.</text>
</comment>
<gene>
    <name evidence="1" type="ORF">LCGC14_2803980</name>
</gene>
<reference evidence="1" key="1">
    <citation type="journal article" date="2015" name="Nature">
        <title>Complex archaea that bridge the gap between prokaryotes and eukaryotes.</title>
        <authorList>
            <person name="Spang A."/>
            <person name="Saw J.H."/>
            <person name="Jorgensen S.L."/>
            <person name="Zaremba-Niedzwiedzka K."/>
            <person name="Martijn J."/>
            <person name="Lind A.E."/>
            <person name="van Eijk R."/>
            <person name="Schleper C."/>
            <person name="Guy L."/>
            <person name="Ettema T.J."/>
        </authorList>
    </citation>
    <scope>NUCLEOTIDE SEQUENCE</scope>
</reference>
<protein>
    <submittedName>
        <fullName evidence="1">Uncharacterized protein</fullName>
    </submittedName>
</protein>
<accession>A0A0F8Z8T8</accession>
<dbReference type="EMBL" id="LAZR01052703">
    <property type="protein sequence ID" value="KKK82380.1"/>
    <property type="molecule type" value="Genomic_DNA"/>
</dbReference>